<name>A0A7Y0HTV5_9BIFI</name>
<dbReference type="InterPro" id="IPR010982">
    <property type="entry name" value="Lambda_DNA-bd_dom_sf"/>
</dbReference>
<dbReference type="EMBL" id="JAAIIF010000005">
    <property type="protein sequence ID" value="NMM95491.1"/>
    <property type="molecule type" value="Genomic_DNA"/>
</dbReference>
<dbReference type="InterPro" id="IPR000843">
    <property type="entry name" value="HTH_LacI"/>
</dbReference>
<keyword evidence="3" id="KW-0804">Transcription</keyword>
<dbReference type="PANTHER" id="PTHR30146">
    <property type="entry name" value="LACI-RELATED TRANSCRIPTIONAL REPRESSOR"/>
    <property type="match status" value="1"/>
</dbReference>
<dbReference type="CDD" id="cd06267">
    <property type="entry name" value="PBP1_LacI_sugar_binding-like"/>
    <property type="match status" value="1"/>
</dbReference>
<dbReference type="Pfam" id="PF13377">
    <property type="entry name" value="Peripla_BP_3"/>
    <property type="match status" value="1"/>
</dbReference>
<dbReference type="PANTHER" id="PTHR30146:SF109">
    <property type="entry name" value="HTH-TYPE TRANSCRIPTIONAL REGULATOR GALS"/>
    <property type="match status" value="1"/>
</dbReference>
<proteinExistence type="predicted"/>
<keyword evidence="2" id="KW-0238">DNA-binding</keyword>
<organism evidence="5 6">
    <name type="scientific">Bifidobacterium erythrocebi</name>
    <dbReference type="NCBI Taxonomy" id="2675325"/>
    <lineage>
        <taxon>Bacteria</taxon>
        <taxon>Bacillati</taxon>
        <taxon>Actinomycetota</taxon>
        <taxon>Actinomycetes</taxon>
        <taxon>Bifidobacteriales</taxon>
        <taxon>Bifidobacteriaceae</taxon>
        <taxon>Bifidobacterium</taxon>
    </lineage>
</organism>
<dbReference type="Gene3D" id="3.40.50.2300">
    <property type="match status" value="2"/>
</dbReference>
<gene>
    <name evidence="5" type="ORF">G1C98_0227</name>
</gene>
<protein>
    <submittedName>
        <fullName evidence="5">Transcriptional regulator, LacI family</fullName>
    </submittedName>
</protein>
<dbReference type="CDD" id="cd01392">
    <property type="entry name" value="HTH_LacI"/>
    <property type="match status" value="1"/>
</dbReference>
<sequence length="354" mass="38254">MEAVLSEMESGRKRVTLRDVAQEAGVSLKTASNVINDAGRMSNETRARVQEVIRRLGYRVNVSARNLNRNSTGVITLAVPMLTPPYLAELANRVIEQARTDGYLVYVVTYGGENARGARELLRDFNTTVSDGLILSMSEDEDLTARDLSVDYPLVTVGARDVRGVCDHVACDDVQASRTAASYLFERGARRLAVVGSRGTYDEQAALTATDGNAGLRLRGVIEACHEHGAQLDPELVVDGGDWAIGCGYKAVQQLLDAGREFDGVVAFNDQLAIGVLSALAANGISVPGQVQVIGFDNIEEAAYLQPPLTTMDPRFDVIVPKVGERMLMRIAGREVAPEHISIPSRVIARATTR</sequence>
<feature type="domain" description="HTH lacI-type" evidence="4">
    <location>
        <begin position="15"/>
        <end position="69"/>
    </location>
</feature>
<dbReference type="SUPFAM" id="SSF53822">
    <property type="entry name" value="Periplasmic binding protein-like I"/>
    <property type="match status" value="1"/>
</dbReference>
<dbReference type="AlphaFoldDB" id="A0A7Y0HTV5"/>
<dbReference type="InterPro" id="IPR046335">
    <property type="entry name" value="LacI/GalR-like_sensor"/>
</dbReference>
<dbReference type="SMART" id="SM00354">
    <property type="entry name" value="HTH_LACI"/>
    <property type="match status" value="1"/>
</dbReference>
<dbReference type="Pfam" id="PF00356">
    <property type="entry name" value="LacI"/>
    <property type="match status" value="1"/>
</dbReference>
<reference evidence="5 6" key="1">
    <citation type="submission" date="2020-02" db="EMBL/GenBank/DDBJ databases">
        <title>Characterization of phylogenetic diversity of novel bifidobacterial species isolated in Czech ZOOs.</title>
        <authorList>
            <person name="Lugli G.A."/>
            <person name="Vera N.B."/>
            <person name="Ventura M."/>
        </authorList>
    </citation>
    <scope>NUCLEOTIDE SEQUENCE [LARGE SCALE GENOMIC DNA]</scope>
    <source>
        <strain evidence="5 6">DSM 109960</strain>
    </source>
</reference>
<keyword evidence="6" id="KW-1185">Reference proteome</keyword>
<evidence type="ECO:0000256" key="2">
    <source>
        <dbReference type="ARBA" id="ARBA00023125"/>
    </source>
</evidence>
<evidence type="ECO:0000259" key="4">
    <source>
        <dbReference type="PROSITE" id="PS50932"/>
    </source>
</evidence>
<dbReference type="GO" id="GO:0003700">
    <property type="term" value="F:DNA-binding transcription factor activity"/>
    <property type="evidence" value="ECO:0007669"/>
    <property type="project" value="TreeGrafter"/>
</dbReference>
<dbReference type="GO" id="GO:0000976">
    <property type="term" value="F:transcription cis-regulatory region binding"/>
    <property type="evidence" value="ECO:0007669"/>
    <property type="project" value="TreeGrafter"/>
</dbReference>
<dbReference type="Gene3D" id="1.10.260.40">
    <property type="entry name" value="lambda repressor-like DNA-binding domains"/>
    <property type="match status" value="1"/>
</dbReference>
<evidence type="ECO:0000313" key="5">
    <source>
        <dbReference type="EMBL" id="NMM95491.1"/>
    </source>
</evidence>
<evidence type="ECO:0000313" key="6">
    <source>
        <dbReference type="Proteomes" id="UP000529710"/>
    </source>
</evidence>
<evidence type="ECO:0000256" key="3">
    <source>
        <dbReference type="ARBA" id="ARBA00023163"/>
    </source>
</evidence>
<dbReference type="PROSITE" id="PS00356">
    <property type="entry name" value="HTH_LACI_1"/>
    <property type="match status" value="1"/>
</dbReference>
<evidence type="ECO:0000256" key="1">
    <source>
        <dbReference type="ARBA" id="ARBA00023015"/>
    </source>
</evidence>
<comment type="caution">
    <text evidence="5">The sequence shown here is derived from an EMBL/GenBank/DDBJ whole genome shotgun (WGS) entry which is preliminary data.</text>
</comment>
<dbReference type="PROSITE" id="PS50932">
    <property type="entry name" value="HTH_LACI_2"/>
    <property type="match status" value="1"/>
</dbReference>
<dbReference type="SUPFAM" id="SSF47413">
    <property type="entry name" value="lambda repressor-like DNA-binding domains"/>
    <property type="match status" value="1"/>
</dbReference>
<keyword evidence="1" id="KW-0805">Transcription regulation</keyword>
<accession>A0A7Y0HTV5</accession>
<dbReference type="InterPro" id="IPR028082">
    <property type="entry name" value="Peripla_BP_I"/>
</dbReference>
<dbReference type="Proteomes" id="UP000529710">
    <property type="component" value="Unassembled WGS sequence"/>
</dbReference>